<reference evidence="1" key="1">
    <citation type="submission" date="2022-10" db="EMBL/GenBank/DDBJ databases">
        <title>The complete genomes of actinobacterial strains from the NBC collection.</title>
        <authorList>
            <person name="Joergensen T.S."/>
            <person name="Alvarez Arevalo M."/>
            <person name="Sterndorff E.B."/>
            <person name="Faurdal D."/>
            <person name="Vuksanovic O."/>
            <person name="Mourched A.-S."/>
            <person name="Charusanti P."/>
            <person name="Shaw S."/>
            <person name="Blin K."/>
            <person name="Weber T."/>
        </authorList>
    </citation>
    <scope>NUCLEOTIDE SEQUENCE</scope>
    <source>
        <strain evidence="1">NBC_00248</strain>
    </source>
</reference>
<dbReference type="Proteomes" id="UP001432039">
    <property type="component" value="Chromosome"/>
</dbReference>
<gene>
    <name evidence="1" type="ORF">OG517_42140</name>
</gene>
<keyword evidence="2" id="KW-1185">Reference proteome</keyword>
<dbReference type="RefSeq" id="WP_328965672.1">
    <property type="nucleotide sequence ID" value="NZ_CP108090.1"/>
</dbReference>
<proteinExistence type="predicted"/>
<name>A0ABZ1TQH9_STRVG</name>
<organism evidence="1 2">
    <name type="scientific">Streptomyces virginiae</name>
    <name type="common">Streptomyces cinnamonensis</name>
    <dbReference type="NCBI Taxonomy" id="1961"/>
    <lineage>
        <taxon>Bacteria</taxon>
        <taxon>Bacillati</taxon>
        <taxon>Actinomycetota</taxon>
        <taxon>Actinomycetes</taxon>
        <taxon>Kitasatosporales</taxon>
        <taxon>Streptomycetaceae</taxon>
        <taxon>Streptomyces</taxon>
    </lineage>
</organism>
<sequence length="79" mass="8870">MTELLLTRIQPLELVTVNQYTDPTSESFETLLLKAHPETALIHELGSRLRTLPLPIADWDDLVGKLQDGPVPELLQVPE</sequence>
<accession>A0ABZ1TQH9</accession>
<evidence type="ECO:0000313" key="1">
    <source>
        <dbReference type="EMBL" id="WUQ17452.1"/>
    </source>
</evidence>
<protein>
    <submittedName>
        <fullName evidence="1">Uncharacterized protein</fullName>
    </submittedName>
</protein>
<dbReference type="EMBL" id="CP108090">
    <property type="protein sequence ID" value="WUQ17452.1"/>
    <property type="molecule type" value="Genomic_DNA"/>
</dbReference>
<evidence type="ECO:0000313" key="2">
    <source>
        <dbReference type="Proteomes" id="UP001432039"/>
    </source>
</evidence>